<keyword evidence="3" id="KW-1185">Reference proteome</keyword>
<dbReference type="EMBL" id="JAWDGP010003786">
    <property type="protein sequence ID" value="KAK3770793.1"/>
    <property type="molecule type" value="Genomic_DNA"/>
</dbReference>
<protein>
    <submittedName>
        <fullName evidence="2">Uncharacterized protein</fullName>
    </submittedName>
</protein>
<evidence type="ECO:0000256" key="1">
    <source>
        <dbReference type="SAM" id="MobiDB-lite"/>
    </source>
</evidence>
<reference evidence="2" key="1">
    <citation type="journal article" date="2023" name="G3 (Bethesda)">
        <title>A reference genome for the long-term kleptoplast-retaining sea slug Elysia crispata morphotype clarki.</title>
        <authorList>
            <person name="Eastman K.E."/>
            <person name="Pendleton A.L."/>
            <person name="Shaikh M.A."/>
            <person name="Suttiyut T."/>
            <person name="Ogas R."/>
            <person name="Tomko P."/>
            <person name="Gavelis G."/>
            <person name="Widhalm J.R."/>
            <person name="Wisecaver J.H."/>
        </authorList>
    </citation>
    <scope>NUCLEOTIDE SEQUENCE</scope>
    <source>
        <strain evidence="2">ECLA1</strain>
    </source>
</reference>
<accession>A0AAE0ZK81</accession>
<organism evidence="2 3">
    <name type="scientific">Elysia crispata</name>
    <name type="common">lettuce slug</name>
    <dbReference type="NCBI Taxonomy" id="231223"/>
    <lineage>
        <taxon>Eukaryota</taxon>
        <taxon>Metazoa</taxon>
        <taxon>Spiralia</taxon>
        <taxon>Lophotrochozoa</taxon>
        <taxon>Mollusca</taxon>
        <taxon>Gastropoda</taxon>
        <taxon>Heterobranchia</taxon>
        <taxon>Euthyneura</taxon>
        <taxon>Panpulmonata</taxon>
        <taxon>Sacoglossa</taxon>
        <taxon>Placobranchoidea</taxon>
        <taxon>Plakobranchidae</taxon>
        <taxon>Elysia</taxon>
    </lineage>
</organism>
<feature type="compositionally biased region" description="Basic residues" evidence="1">
    <location>
        <begin position="28"/>
        <end position="40"/>
    </location>
</feature>
<proteinExistence type="predicted"/>
<evidence type="ECO:0000313" key="2">
    <source>
        <dbReference type="EMBL" id="KAK3770793.1"/>
    </source>
</evidence>
<dbReference type="Proteomes" id="UP001283361">
    <property type="component" value="Unassembled WGS sequence"/>
</dbReference>
<evidence type="ECO:0000313" key="3">
    <source>
        <dbReference type="Proteomes" id="UP001283361"/>
    </source>
</evidence>
<name>A0AAE0ZK81_9GAST</name>
<feature type="region of interest" description="Disordered" evidence="1">
    <location>
        <begin position="1"/>
        <end position="48"/>
    </location>
</feature>
<comment type="caution">
    <text evidence="2">The sequence shown here is derived from an EMBL/GenBank/DDBJ whole genome shotgun (WGS) entry which is preliminary data.</text>
</comment>
<sequence>MWKHSRTSTFLSSKSPKARRKLIDSAKKNGKKLKQKHKAKVKETREAVKRKIEQIKHDKAEKELKDKDRQAALLTDLLDQGGLCHSKEDLDNLMAGRQPLQKVEMRFRKYYMNATDLRLTDKLSVLYANLCSHMGFDPEITQPPRKKSKALVSEDSPLKVSRSLPFIIFLVLI</sequence>
<gene>
    <name evidence="2" type="ORF">RRG08_036395</name>
</gene>
<dbReference type="AlphaFoldDB" id="A0AAE0ZK81"/>